<dbReference type="EMBL" id="LEKV01004326">
    <property type="protein sequence ID" value="KVH96347.1"/>
    <property type="molecule type" value="Genomic_DNA"/>
</dbReference>
<organism evidence="4 5">
    <name type="scientific">Cynara cardunculus var. scolymus</name>
    <name type="common">Globe artichoke</name>
    <name type="synonym">Cynara scolymus</name>
    <dbReference type="NCBI Taxonomy" id="59895"/>
    <lineage>
        <taxon>Eukaryota</taxon>
        <taxon>Viridiplantae</taxon>
        <taxon>Streptophyta</taxon>
        <taxon>Embryophyta</taxon>
        <taxon>Tracheophyta</taxon>
        <taxon>Spermatophyta</taxon>
        <taxon>Magnoliopsida</taxon>
        <taxon>eudicotyledons</taxon>
        <taxon>Gunneridae</taxon>
        <taxon>Pentapetalae</taxon>
        <taxon>asterids</taxon>
        <taxon>campanulids</taxon>
        <taxon>Asterales</taxon>
        <taxon>Asteraceae</taxon>
        <taxon>Carduoideae</taxon>
        <taxon>Cardueae</taxon>
        <taxon>Carduinae</taxon>
        <taxon>Cynara</taxon>
    </lineage>
</organism>
<dbReference type="PANTHER" id="PTHR48047">
    <property type="entry name" value="GLYCOSYLTRANSFERASE"/>
    <property type="match status" value="1"/>
</dbReference>
<feature type="region of interest" description="Disordered" evidence="3">
    <location>
        <begin position="638"/>
        <end position="663"/>
    </location>
</feature>
<dbReference type="Pfam" id="PF00201">
    <property type="entry name" value="UDPGT"/>
    <property type="match status" value="1"/>
</dbReference>
<evidence type="ECO:0000256" key="3">
    <source>
        <dbReference type="SAM" id="MobiDB-lite"/>
    </source>
</evidence>
<keyword evidence="5" id="KW-1185">Reference proteome</keyword>
<dbReference type="NCBIfam" id="TIGR01615">
    <property type="entry name" value="A_thal_3542"/>
    <property type="match status" value="1"/>
</dbReference>
<dbReference type="PANTHER" id="PTHR48047:SF28">
    <property type="entry name" value="F11M15.8 PROTEIN"/>
    <property type="match status" value="1"/>
</dbReference>
<feature type="compositionally biased region" description="Polar residues" evidence="3">
    <location>
        <begin position="642"/>
        <end position="652"/>
    </location>
</feature>
<dbReference type="GO" id="GO:0035251">
    <property type="term" value="F:UDP-glucosyltransferase activity"/>
    <property type="evidence" value="ECO:0007669"/>
    <property type="project" value="TreeGrafter"/>
</dbReference>
<evidence type="ECO:0008006" key="6">
    <source>
        <dbReference type="Google" id="ProtNLM"/>
    </source>
</evidence>
<evidence type="ECO:0000313" key="5">
    <source>
        <dbReference type="Proteomes" id="UP000243975"/>
    </source>
</evidence>
<proteinExistence type="inferred from homology"/>
<evidence type="ECO:0000313" key="4">
    <source>
        <dbReference type="EMBL" id="KVH96347.1"/>
    </source>
</evidence>
<dbReference type="FunFam" id="3.40.50.2000:FF:000064">
    <property type="entry name" value="Glycosyltransferase"/>
    <property type="match status" value="1"/>
</dbReference>
<dbReference type="Gene3D" id="3.40.50.2000">
    <property type="entry name" value="Glycogen Phosphorylase B"/>
    <property type="match status" value="2"/>
</dbReference>
<dbReference type="SUPFAM" id="SSF53756">
    <property type="entry name" value="UDP-Glycosyltransferase/glycogen phosphorylase"/>
    <property type="match status" value="1"/>
</dbReference>
<dbReference type="InterPro" id="IPR002213">
    <property type="entry name" value="UDP_glucos_trans"/>
</dbReference>
<name>A0A103XT06_CYNCS</name>
<dbReference type="Pfam" id="PF04720">
    <property type="entry name" value="PDDEXK_6"/>
    <property type="match status" value="1"/>
</dbReference>
<dbReference type="InterPro" id="IPR006502">
    <property type="entry name" value="PDDEXK-like"/>
</dbReference>
<keyword evidence="2" id="KW-0808">Transferase</keyword>
<sequence>MSSFKNGAHILVFPFPAQGHMLPLLDLTRHLANHGLTITILVTPKNLSILTPLLSSSSNIQSLVFPFPPHPSLPSAVENVKDIGNHGNLPIINSLANLQDPIIHWFHSHPNPPVAIIADFFLGWTHYLAGKLGIPKITFFSSGAFLTAVLDHVCHHMTLVCSQEVTIFQDLPNSPSFPRDQLPSLARFYKESDPEWDLVLDGHMMNASSWGWVVNTFDALESRYMEYLTEKIGHGRVFGVGPVSLLGGSDFMTRGQSGSESGSDVVKWLDGKPEGSVLYVCFGSQVFLTNDQIEALAIGLEQSGVYFVWVMKPESVDPAGMGSGRGMVIKGWAPQVSILSHQAVGGFLSHCGWNSVLEAIVAGVMILAWPMEADQYVNARLLVEEHGVAVRVCEGRNSVPDSAELAHTIAESMSVDNTEMLKAKELKGKAIEAVKEGGRSSRELGEISVGLQPNGFCFQGIDLLLFMAFCLGTPSIDPGGSFSTQGEYEYLDVIVEGGDRVLIDIDFRSEFEIARPTGNYKAILQSLPYIFVGEADRLQQILSIVSEAAKLSLKKKGMHILPWMKFEYMRSKWLSAHIRTPPSPSPSLLLPPPPTAPPTPNANASPKQIFSSEYKKSSSVSTPEFASECGIFELIFGEEKTPSQTTETSQLASPGVLPSRKSDDGFYSSAARIWQPPAIKPRNG</sequence>
<gene>
    <name evidence="4" type="ORF">Ccrd_001568</name>
</gene>
<dbReference type="AlphaFoldDB" id="A0A103XT06"/>
<comment type="similarity">
    <text evidence="1">Belongs to the UDP-glycosyltransferase family.</text>
</comment>
<dbReference type="Gramene" id="KVH96347">
    <property type="protein sequence ID" value="KVH96347"/>
    <property type="gene ID" value="Ccrd_001568"/>
</dbReference>
<reference evidence="4 5" key="1">
    <citation type="journal article" date="2016" name="Sci. Rep.">
        <title>The genome sequence of the outbreeding globe artichoke constructed de novo incorporating a phase-aware low-pass sequencing strategy of F1 progeny.</title>
        <authorList>
            <person name="Scaglione D."/>
            <person name="Reyes-Chin-Wo S."/>
            <person name="Acquadro A."/>
            <person name="Froenicke L."/>
            <person name="Portis E."/>
            <person name="Beitel C."/>
            <person name="Tirone M."/>
            <person name="Mauro R."/>
            <person name="Lo Monaco A."/>
            <person name="Mauromicale G."/>
            <person name="Faccioli P."/>
            <person name="Cattivelli L."/>
            <person name="Rieseberg L."/>
            <person name="Michelmore R."/>
            <person name="Lanteri S."/>
        </authorList>
    </citation>
    <scope>NUCLEOTIDE SEQUENCE [LARGE SCALE GENOMIC DNA]</scope>
    <source>
        <strain evidence="4">2C</strain>
    </source>
</reference>
<comment type="caution">
    <text evidence="4">The sequence shown here is derived from an EMBL/GenBank/DDBJ whole genome shotgun (WGS) entry which is preliminary data.</text>
</comment>
<evidence type="ECO:0000256" key="1">
    <source>
        <dbReference type="ARBA" id="ARBA00009995"/>
    </source>
</evidence>
<evidence type="ECO:0000256" key="2">
    <source>
        <dbReference type="ARBA" id="ARBA00022679"/>
    </source>
</evidence>
<feature type="compositionally biased region" description="Pro residues" evidence="3">
    <location>
        <begin position="584"/>
        <end position="600"/>
    </location>
</feature>
<protein>
    <recommendedName>
        <fullName evidence="6">UDP-glucuronosyl/UDP-glucosyltransferase</fullName>
    </recommendedName>
</protein>
<accession>A0A103XT06</accession>
<feature type="region of interest" description="Disordered" evidence="3">
    <location>
        <begin position="584"/>
        <end position="606"/>
    </location>
</feature>
<dbReference type="Proteomes" id="UP000243975">
    <property type="component" value="Unassembled WGS sequence"/>
</dbReference>
<dbReference type="OMA" id="NPPIALI"/>
<dbReference type="CDD" id="cd03784">
    <property type="entry name" value="GT1_Gtf-like"/>
    <property type="match status" value="1"/>
</dbReference>